<keyword evidence="1" id="KW-0812">Transmembrane</keyword>
<dbReference type="PANTHER" id="PTHR10983">
    <property type="entry name" value="1-ACYLGLYCEROL-3-PHOSPHATE ACYLTRANSFERASE-RELATED"/>
    <property type="match status" value="1"/>
</dbReference>
<protein>
    <submittedName>
        <fullName evidence="3">Acyltransferase</fullName>
    </submittedName>
</protein>
<keyword evidence="1" id="KW-0472">Membrane</keyword>
<keyword evidence="3" id="KW-0808">Transferase</keyword>
<sequence>MTAPTPLYTVPIDRRPPGYGPLFSKILFPVVFNLGILGLNSLQFLCLLFKLIPGDTGKRLYRSSIDWTKDGFGRLLIAITTLCAPTSFVITADSPLQLEKIVQRDADGQVTRLNLPDHLIVMANHQAYTDWMFLWILACYSGTAEGITILLKASLKHVPFVGWGMVHLFEALMGGGPPESHSFLKTDCTGYIRAGQAASADDFVGVLHPRLTGLLFCLRTLLPAVPDLQLLDVTIGYPGVPFGKYPQEWYSLTSVFFRSVPPPTVRIHLHLHTNLGKTGGDVPALNDLRAGEAATPEETREFELWLRGIWAKKEALLEQWSHEPPVPDAPPAFEIVPVQQL</sequence>
<evidence type="ECO:0000313" key="4">
    <source>
        <dbReference type="Proteomes" id="UP000002748"/>
    </source>
</evidence>
<comment type="caution">
    <text evidence="3">The sequence shown here is derived from an EMBL/GenBank/DDBJ whole genome shotgun (WGS) entry which is preliminary data.</text>
</comment>
<feature type="domain" description="Phospholipid/glycerol acyltransferase" evidence="2">
    <location>
        <begin position="118"/>
        <end position="167"/>
    </location>
</feature>
<keyword evidence="1" id="KW-1133">Transmembrane helix</keyword>
<organism evidence="3 4">
    <name type="scientific">Trichosporon asahii var. asahii (strain ATCC 90039 / CBS 2479 / JCM 2466 / KCTC 7840 / NBRC 103889/ NCYC 2677 / UAMH 7654)</name>
    <name type="common">Yeast</name>
    <dbReference type="NCBI Taxonomy" id="1186058"/>
    <lineage>
        <taxon>Eukaryota</taxon>
        <taxon>Fungi</taxon>
        <taxon>Dikarya</taxon>
        <taxon>Basidiomycota</taxon>
        <taxon>Agaricomycotina</taxon>
        <taxon>Tremellomycetes</taxon>
        <taxon>Trichosporonales</taxon>
        <taxon>Trichosporonaceae</taxon>
        <taxon>Trichosporon</taxon>
    </lineage>
</organism>
<dbReference type="GO" id="GO:0036149">
    <property type="term" value="P:phosphatidylinositol acyl-chain remodeling"/>
    <property type="evidence" value="ECO:0007669"/>
    <property type="project" value="TreeGrafter"/>
</dbReference>
<dbReference type="RefSeq" id="XP_014183248.1">
    <property type="nucleotide sequence ID" value="XM_014327773.1"/>
</dbReference>
<dbReference type="KEGG" id="tasa:A1Q1_06724"/>
<feature type="transmembrane region" description="Helical" evidence="1">
    <location>
        <begin position="72"/>
        <end position="90"/>
    </location>
</feature>
<accession>J5TPT2</accession>
<evidence type="ECO:0000313" key="3">
    <source>
        <dbReference type="EMBL" id="EJT52011.1"/>
    </source>
</evidence>
<dbReference type="Proteomes" id="UP000002748">
    <property type="component" value="Unassembled WGS sequence"/>
</dbReference>
<dbReference type="VEuPathDB" id="FungiDB:A1Q1_06724"/>
<evidence type="ECO:0000259" key="2">
    <source>
        <dbReference type="Pfam" id="PF01553"/>
    </source>
</evidence>
<dbReference type="PANTHER" id="PTHR10983:SF16">
    <property type="entry name" value="LYSOCARDIOLIPIN ACYLTRANSFERASE 1"/>
    <property type="match status" value="1"/>
</dbReference>
<dbReference type="AlphaFoldDB" id="J5TPT2"/>
<dbReference type="GeneID" id="25990236"/>
<dbReference type="InterPro" id="IPR002123">
    <property type="entry name" value="Plipid/glycerol_acylTrfase"/>
</dbReference>
<feature type="transmembrane region" description="Helical" evidence="1">
    <location>
        <begin position="26"/>
        <end position="51"/>
    </location>
</feature>
<gene>
    <name evidence="3" type="ORF">A1Q1_06724</name>
</gene>
<dbReference type="GO" id="GO:0016746">
    <property type="term" value="F:acyltransferase activity"/>
    <property type="evidence" value="ECO:0007669"/>
    <property type="project" value="UniProtKB-KW"/>
</dbReference>
<dbReference type="EMBL" id="ALBS01000037">
    <property type="protein sequence ID" value="EJT52011.1"/>
    <property type="molecule type" value="Genomic_DNA"/>
</dbReference>
<dbReference type="HOGENOM" id="CLU_041844_3_1_1"/>
<keyword evidence="3" id="KW-0012">Acyltransferase</keyword>
<proteinExistence type="predicted"/>
<reference evidence="3 4" key="1">
    <citation type="journal article" date="2012" name="Eukaryot. Cell">
        <title>Draft genome sequence of CBS 2479, the standard type strain of Trichosporon asahii.</title>
        <authorList>
            <person name="Yang R.Y."/>
            <person name="Li H.T."/>
            <person name="Zhu H."/>
            <person name="Zhou G.P."/>
            <person name="Wang M."/>
            <person name="Wang L."/>
        </authorList>
    </citation>
    <scope>NUCLEOTIDE SEQUENCE [LARGE SCALE GENOMIC DNA]</scope>
    <source>
        <strain evidence="4">ATCC 90039 / CBS 2479 / JCM 2466 / KCTC 7840 / NCYC 2677 / UAMH 7654</strain>
    </source>
</reference>
<dbReference type="CDD" id="cd07990">
    <property type="entry name" value="LPLAT_LCLAT1-like"/>
    <property type="match status" value="1"/>
</dbReference>
<evidence type="ECO:0000256" key="1">
    <source>
        <dbReference type="SAM" id="Phobius"/>
    </source>
</evidence>
<name>J5TPT2_TRIAS</name>
<dbReference type="OrthoDB" id="189226at2759"/>
<dbReference type="GO" id="GO:0005783">
    <property type="term" value="C:endoplasmic reticulum"/>
    <property type="evidence" value="ECO:0007669"/>
    <property type="project" value="TreeGrafter"/>
</dbReference>
<dbReference type="Pfam" id="PF01553">
    <property type="entry name" value="Acyltransferase"/>
    <property type="match status" value="1"/>
</dbReference>
<dbReference type="SUPFAM" id="SSF69593">
    <property type="entry name" value="Glycerol-3-phosphate (1)-acyltransferase"/>
    <property type="match status" value="1"/>
</dbReference>